<proteinExistence type="predicted"/>
<organism evidence="3">
    <name type="scientific">Marseillevirus LCMAC102</name>
    <dbReference type="NCBI Taxonomy" id="2506603"/>
    <lineage>
        <taxon>Viruses</taxon>
        <taxon>Varidnaviria</taxon>
        <taxon>Bamfordvirae</taxon>
        <taxon>Nucleocytoviricota</taxon>
        <taxon>Megaviricetes</taxon>
        <taxon>Pimascovirales</taxon>
        <taxon>Pimascovirales incertae sedis</taxon>
        <taxon>Marseilleviridae</taxon>
    </lineage>
</organism>
<evidence type="ECO:0000256" key="2">
    <source>
        <dbReference type="SAM" id="MobiDB-lite"/>
    </source>
</evidence>
<name>A0A481YTF3_9VIRU</name>
<feature type="region of interest" description="Disordered" evidence="2">
    <location>
        <begin position="160"/>
        <end position="195"/>
    </location>
</feature>
<evidence type="ECO:0000313" key="3">
    <source>
        <dbReference type="EMBL" id="QBK86583.1"/>
    </source>
</evidence>
<reference evidence="3" key="1">
    <citation type="journal article" date="2019" name="MBio">
        <title>Virus Genomes from Deep Sea Sediments Expand the Ocean Megavirome and Support Independent Origins of Viral Gigantism.</title>
        <authorList>
            <person name="Backstrom D."/>
            <person name="Yutin N."/>
            <person name="Jorgensen S.L."/>
            <person name="Dharamshi J."/>
            <person name="Homa F."/>
            <person name="Zaremba-Niedwiedzka K."/>
            <person name="Spang A."/>
            <person name="Wolf Y.I."/>
            <person name="Koonin E.V."/>
            <person name="Ettema T.J."/>
        </authorList>
    </citation>
    <scope>NUCLEOTIDE SEQUENCE</scope>
</reference>
<feature type="coiled-coil region" evidence="1">
    <location>
        <begin position="280"/>
        <end position="344"/>
    </location>
</feature>
<protein>
    <submittedName>
        <fullName evidence="3">Uncharacterized protein</fullName>
    </submittedName>
</protein>
<keyword evidence="1" id="KW-0175">Coiled coil</keyword>
<feature type="compositionally biased region" description="Basic and acidic residues" evidence="2">
    <location>
        <begin position="125"/>
        <end position="139"/>
    </location>
</feature>
<gene>
    <name evidence="3" type="ORF">LCMAC102_03780</name>
</gene>
<feature type="region of interest" description="Disordered" evidence="2">
    <location>
        <begin position="120"/>
        <end position="141"/>
    </location>
</feature>
<sequence length="411" mass="47433">MSQIKLSLEKLSNLFKLHKYILVAAYCEETNIRFLECKTPKQQKTFLVYLPPKYTMCLNEKSLLNRFNITPTNLPPSPRQIQFMLDMKGPLLECDLLIISSQMVCMYRNSGDTECYLIGDENEDEKSKEPEDEKSKEIDEITQLEQKTIKVLQKVKPGAKLPQIPLQDSTEGQSKDSTEEETEGQSKDTSENDNIDLVFEDDSGEVFDEVRHTLNTAESKLHVVQEKINKRDGETFGDSEDEIEDLITRDNAFPPKMEDGDTILGIIYVMIDIGSFFKKIASYEEEVISLNEHLDDNELDIRKEKLSKIRETAINFLSHAEERLKKVNDEEKELKLQLMRLTVVLAQAEILKTRVEKNPDKYGEIVNESETIYSQTRETTHDLNMELLKLRDTADELLNNYQSSITELLEL</sequence>
<dbReference type="EMBL" id="MK500334">
    <property type="protein sequence ID" value="QBK86583.1"/>
    <property type="molecule type" value="Genomic_DNA"/>
</dbReference>
<evidence type="ECO:0000256" key="1">
    <source>
        <dbReference type="SAM" id="Coils"/>
    </source>
</evidence>
<accession>A0A481YTF3</accession>